<feature type="compositionally biased region" description="Low complexity" evidence="1">
    <location>
        <begin position="156"/>
        <end position="170"/>
    </location>
</feature>
<feature type="compositionally biased region" description="Low complexity" evidence="1">
    <location>
        <begin position="101"/>
        <end position="111"/>
    </location>
</feature>
<feature type="compositionally biased region" description="Basic residues" evidence="1">
    <location>
        <begin position="338"/>
        <end position="351"/>
    </location>
</feature>
<protein>
    <submittedName>
        <fullName evidence="2">Uncharacterized protein</fullName>
    </submittedName>
</protein>
<reference evidence="2" key="2">
    <citation type="submission" date="2025-08" db="UniProtKB">
        <authorList>
            <consortium name="Ensembl"/>
        </authorList>
    </citation>
    <scope>IDENTIFICATION</scope>
    <source>
        <strain evidence="2">Thorbecke</strain>
    </source>
</reference>
<dbReference type="Proteomes" id="UP000001811">
    <property type="component" value="Unplaced"/>
</dbReference>
<dbReference type="Ensembl" id="ENSOCUT00000036765.1">
    <property type="protein sequence ID" value="ENSOCUP00000036151.1"/>
    <property type="gene ID" value="ENSOCUG00000035985.1"/>
</dbReference>
<feature type="compositionally biased region" description="Basic and acidic residues" evidence="1">
    <location>
        <begin position="317"/>
        <end position="330"/>
    </location>
</feature>
<sequence>MGKRFGGPRGSKGPWLCNCSFPSEPPFAFAPLLDTAGSQASETAGEEGSGRKAAARPALPRLTHPKSPGLCLQHRARPTLASPGQGSAQVHATSHARPEPGRLSPAPAAASGPPPAGMGVGPGGHRLADSGSGGESEPHPLRQPRTYLQGKRGSWTAATGLRAGADAAGARPRDPRCPRWGRRGRDARGLPRASAACRRGRGDLALPLAPGHRRRHFAFHSVSPPPHSAAGFPDVGISRRRLRGGRGLGASGRPAAGSERPAWGLRATAGGPLPRATVNGAPRRSRVPPQGWRVRGRGSGPSPARAHSVCSVPAFARRGEPATRGHHEGLDSPEGTLKLRRGRRHWRSAGL</sequence>
<dbReference type="InParanoid" id="A0A5F9CQY2"/>
<evidence type="ECO:0000313" key="2">
    <source>
        <dbReference type="Ensembl" id="ENSOCUP00000036151.1"/>
    </source>
</evidence>
<reference evidence="2 3" key="1">
    <citation type="journal article" date="2011" name="Nature">
        <title>A high-resolution map of human evolutionary constraint using 29 mammals.</title>
        <authorList>
            <person name="Lindblad-Toh K."/>
            <person name="Garber M."/>
            <person name="Zuk O."/>
            <person name="Lin M.F."/>
            <person name="Parker B.J."/>
            <person name="Washietl S."/>
            <person name="Kheradpour P."/>
            <person name="Ernst J."/>
            <person name="Jordan G."/>
            <person name="Mauceli E."/>
            <person name="Ward L.D."/>
            <person name="Lowe C.B."/>
            <person name="Holloway A.K."/>
            <person name="Clamp M."/>
            <person name="Gnerre S."/>
            <person name="Alfoldi J."/>
            <person name="Beal K."/>
            <person name="Chang J."/>
            <person name="Clawson H."/>
            <person name="Cuff J."/>
            <person name="Di Palma F."/>
            <person name="Fitzgerald S."/>
            <person name="Flicek P."/>
            <person name="Guttman M."/>
            <person name="Hubisz M.J."/>
            <person name="Jaffe D.B."/>
            <person name="Jungreis I."/>
            <person name="Kent W.J."/>
            <person name="Kostka D."/>
            <person name="Lara M."/>
            <person name="Martins A.L."/>
            <person name="Massingham T."/>
            <person name="Moltke I."/>
            <person name="Raney B.J."/>
            <person name="Rasmussen M.D."/>
            <person name="Robinson J."/>
            <person name="Stark A."/>
            <person name="Vilella A.J."/>
            <person name="Wen J."/>
            <person name="Xie X."/>
            <person name="Zody M.C."/>
            <person name="Baldwin J."/>
            <person name="Bloom T."/>
            <person name="Chin C.W."/>
            <person name="Heiman D."/>
            <person name="Nicol R."/>
            <person name="Nusbaum C."/>
            <person name="Young S."/>
            <person name="Wilkinson J."/>
            <person name="Worley K.C."/>
            <person name="Kovar C.L."/>
            <person name="Muzny D.M."/>
            <person name="Gibbs R.A."/>
            <person name="Cree A."/>
            <person name="Dihn H.H."/>
            <person name="Fowler G."/>
            <person name="Jhangiani S."/>
            <person name="Joshi V."/>
            <person name="Lee S."/>
            <person name="Lewis L.R."/>
            <person name="Nazareth L.V."/>
            <person name="Okwuonu G."/>
            <person name="Santibanez J."/>
            <person name="Warren W.C."/>
            <person name="Mardis E.R."/>
            <person name="Weinstock G.M."/>
            <person name="Wilson R.K."/>
            <person name="Delehaunty K."/>
            <person name="Dooling D."/>
            <person name="Fronik C."/>
            <person name="Fulton L."/>
            <person name="Fulton B."/>
            <person name="Graves T."/>
            <person name="Minx P."/>
            <person name="Sodergren E."/>
            <person name="Birney E."/>
            <person name="Margulies E.H."/>
            <person name="Herrero J."/>
            <person name="Green E.D."/>
            <person name="Haussler D."/>
            <person name="Siepel A."/>
            <person name="Goldman N."/>
            <person name="Pollard K.S."/>
            <person name="Pedersen J.S."/>
            <person name="Lander E.S."/>
            <person name="Kellis M."/>
        </authorList>
    </citation>
    <scope>NUCLEOTIDE SEQUENCE [LARGE SCALE GENOMIC DNA]</scope>
    <source>
        <strain evidence="3">Thorbecke</strain>
    </source>
</reference>
<keyword evidence="3" id="KW-1185">Reference proteome</keyword>
<feature type="region of interest" description="Disordered" evidence="1">
    <location>
        <begin position="28"/>
        <end position="195"/>
    </location>
</feature>
<reference evidence="2" key="3">
    <citation type="submission" date="2025-09" db="UniProtKB">
        <authorList>
            <consortium name="Ensembl"/>
        </authorList>
    </citation>
    <scope>IDENTIFICATION</scope>
    <source>
        <strain evidence="2">Thorbecke</strain>
    </source>
</reference>
<accession>A0A5F9CQY2</accession>
<dbReference type="Bgee" id="ENSOCUG00000035985">
    <property type="expression patterns" value="Expressed in ovary and 15 other cell types or tissues"/>
</dbReference>
<feature type="compositionally biased region" description="Polar residues" evidence="1">
    <location>
        <begin position="82"/>
        <end position="92"/>
    </location>
</feature>
<evidence type="ECO:0000256" key="1">
    <source>
        <dbReference type="SAM" id="MobiDB-lite"/>
    </source>
</evidence>
<dbReference type="AlphaFoldDB" id="A0A5F9CQY2"/>
<evidence type="ECO:0000313" key="3">
    <source>
        <dbReference type="Proteomes" id="UP000001811"/>
    </source>
</evidence>
<feature type="region of interest" description="Disordered" evidence="1">
    <location>
        <begin position="245"/>
        <end position="351"/>
    </location>
</feature>
<organism evidence="2 3">
    <name type="scientific">Oryctolagus cuniculus</name>
    <name type="common">Rabbit</name>
    <dbReference type="NCBI Taxonomy" id="9986"/>
    <lineage>
        <taxon>Eukaryota</taxon>
        <taxon>Metazoa</taxon>
        <taxon>Chordata</taxon>
        <taxon>Craniata</taxon>
        <taxon>Vertebrata</taxon>
        <taxon>Euteleostomi</taxon>
        <taxon>Mammalia</taxon>
        <taxon>Eutheria</taxon>
        <taxon>Euarchontoglires</taxon>
        <taxon>Glires</taxon>
        <taxon>Lagomorpha</taxon>
        <taxon>Leporidae</taxon>
        <taxon>Oryctolagus</taxon>
    </lineage>
</organism>
<name>A0A5F9CQY2_RABIT</name>
<proteinExistence type="predicted"/>
<dbReference type="GeneTree" id="ENSGT00900000143690"/>
<feature type="compositionally biased region" description="Basic and acidic residues" evidence="1">
    <location>
        <begin position="171"/>
        <end position="189"/>
    </location>
</feature>